<evidence type="ECO:0000313" key="4">
    <source>
        <dbReference type="Proteomes" id="UP000254100"/>
    </source>
</evidence>
<dbReference type="STRING" id="569857.TP70_11330"/>
<sequence length="100" mass="11736">MHLEITPKAVEWFKEELELPEAGKVLHFVVRYGGEFQLKQGFSPAFNVDFLKDIDEVGYETIVDDLHVVIAEKDVWYYEDHQLKIDIVDDEIVYHAQVKN</sequence>
<dbReference type="Proteomes" id="UP000254100">
    <property type="component" value="Unassembled WGS sequence"/>
</dbReference>
<accession>A0A0D6XLP4</accession>
<dbReference type="Proteomes" id="UP000032366">
    <property type="component" value="Unassembled WGS sequence"/>
</dbReference>
<evidence type="ECO:0000313" key="3">
    <source>
        <dbReference type="Proteomes" id="UP000032366"/>
    </source>
</evidence>
<reference evidence="2 4" key="2">
    <citation type="submission" date="2018-06" db="EMBL/GenBank/DDBJ databases">
        <authorList>
            <consortium name="Pathogen Informatics"/>
            <person name="Doyle S."/>
        </authorList>
    </citation>
    <scope>NUCLEOTIDE SEQUENCE [LARGE SCALE GENOMIC DNA]</scope>
    <source>
        <strain evidence="2 4">NCTC13832</strain>
    </source>
</reference>
<dbReference type="EMBL" id="JXWY01000175">
    <property type="protein sequence ID" value="KIX89744.1"/>
    <property type="molecule type" value="Genomic_DNA"/>
</dbReference>
<dbReference type="OrthoDB" id="1645729at2"/>
<keyword evidence="3" id="KW-1185">Reference proteome</keyword>
<proteinExistence type="predicted"/>
<dbReference type="AlphaFoldDB" id="A0A0D6XLP4"/>
<dbReference type="InterPro" id="IPR035903">
    <property type="entry name" value="HesB-like_dom_sf"/>
</dbReference>
<organism evidence="2 4">
    <name type="scientific">Staphylococcus microti</name>
    <dbReference type="NCBI Taxonomy" id="569857"/>
    <lineage>
        <taxon>Bacteria</taxon>
        <taxon>Bacillati</taxon>
        <taxon>Bacillota</taxon>
        <taxon>Bacilli</taxon>
        <taxon>Bacillales</taxon>
        <taxon>Staphylococcaceae</taxon>
        <taxon>Staphylococcus</taxon>
    </lineage>
</organism>
<dbReference type="RefSeq" id="WP_044361716.1">
    <property type="nucleotide sequence ID" value="NZ_JXWY01000175.1"/>
</dbReference>
<gene>
    <name evidence="2" type="ORF">NCTC13832_01393</name>
    <name evidence="1" type="ORF">TP70_11330</name>
</gene>
<reference evidence="1 3" key="1">
    <citation type="submission" date="2015-01" db="EMBL/GenBank/DDBJ databases">
        <authorList>
            <person name="Guo J."/>
        </authorList>
    </citation>
    <scope>NUCLEOTIDE SEQUENCE [LARGE SCALE GENOMIC DNA]</scope>
    <source>
        <strain evidence="1 3">DSM 22147</strain>
    </source>
</reference>
<dbReference type="SUPFAM" id="SSF89360">
    <property type="entry name" value="HesB-like domain"/>
    <property type="match status" value="1"/>
</dbReference>
<evidence type="ECO:0000313" key="1">
    <source>
        <dbReference type="EMBL" id="KIX89744.1"/>
    </source>
</evidence>
<dbReference type="EMBL" id="UHDT01000001">
    <property type="protein sequence ID" value="SUM57705.1"/>
    <property type="molecule type" value="Genomic_DNA"/>
</dbReference>
<evidence type="ECO:0000313" key="2">
    <source>
        <dbReference type="EMBL" id="SUM57705.1"/>
    </source>
</evidence>
<protein>
    <submittedName>
        <fullName evidence="2">Iron-sulfur cluster biosynthesis protein</fullName>
    </submittedName>
</protein>
<name>A0A0D6XLP4_9STAP</name>